<reference evidence="1" key="1">
    <citation type="submission" date="2023-04" db="EMBL/GenBank/DDBJ databases">
        <title>Ambrosiozyma monospora NBRC 1965.</title>
        <authorList>
            <person name="Ichikawa N."/>
            <person name="Sato H."/>
            <person name="Tonouchi N."/>
        </authorList>
    </citation>
    <scope>NUCLEOTIDE SEQUENCE</scope>
    <source>
        <strain evidence="1">NBRC 1965</strain>
    </source>
</reference>
<gene>
    <name evidence="1" type="ORF">Amon01_000069400</name>
</gene>
<keyword evidence="2" id="KW-1185">Reference proteome</keyword>
<dbReference type="EMBL" id="BSXU01000194">
    <property type="protein sequence ID" value="GMG19737.1"/>
    <property type="molecule type" value="Genomic_DNA"/>
</dbReference>
<organism evidence="1 2">
    <name type="scientific">Ambrosiozyma monospora</name>
    <name type="common">Yeast</name>
    <name type="synonym">Endomycopsis monosporus</name>
    <dbReference type="NCBI Taxonomy" id="43982"/>
    <lineage>
        <taxon>Eukaryota</taxon>
        <taxon>Fungi</taxon>
        <taxon>Dikarya</taxon>
        <taxon>Ascomycota</taxon>
        <taxon>Saccharomycotina</taxon>
        <taxon>Pichiomycetes</taxon>
        <taxon>Pichiales</taxon>
        <taxon>Pichiaceae</taxon>
        <taxon>Ambrosiozyma</taxon>
    </lineage>
</organism>
<protein>
    <submittedName>
        <fullName evidence="1">Unnamed protein product</fullName>
    </submittedName>
</protein>
<evidence type="ECO:0000313" key="1">
    <source>
        <dbReference type="EMBL" id="GMG19737.1"/>
    </source>
</evidence>
<evidence type="ECO:0000313" key="2">
    <source>
        <dbReference type="Proteomes" id="UP001165063"/>
    </source>
</evidence>
<name>A0A9W6YRQ1_AMBMO</name>
<dbReference type="AlphaFoldDB" id="A0A9W6YRQ1"/>
<sequence length="182" mass="20690">MLNHPVGQHYEVLDLNASFVIILKQYGVSEGLAVATFGLRSWLPSTTSFAIRYVFTTRDQGIIFHPESDCQLSLFNDAALKISTQSGGVVYFGSTLIYWHSVKHQQYVNSSTVNLLKCQLCILCLLLICTLQPSSTILLAAAEYRYPYQVFVGNKPLQHRLHGRRQFTEVPDRRPKYYELAN</sequence>
<accession>A0A9W6YRQ1</accession>
<comment type="caution">
    <text evidence="1">The sequence shown here is derived from an EMBL/GenBank/DDBJ whole genome shotgun (WGS) entry which is preliminary data.</text>
</comment>
<proteinExistence type="predicted"/>
<dbReference type="Proteomes" id="UP001165063">
    <property type="component" value="Unassembled WGS sequence"/>
</dbReference>